<evidence type="ECO:0000259" key="7">
    <source>
        <dbReference type="Pfam" id="PF00561"/>
    </source>
</evidence>
<protein>
    <submittedName>
        <fullName evidence="8">Lipase 3</fullName>
    </submittedName>
</protein>
<dbReference type="OMA" id="CISITEY"/>
<keyword evidence="3" id="KW-0378">Hydrolase</keyword>
<evidence type="ECO:0000313" key="8">
    <source>
        <dbReference type="EMBL" id="OXA44469.1"/>
    </source>
</evidence>
<dbReference type="OrthoDB" id="6478351at2759"/>
<dbReference type="SUPFAM" id="SSF53474">
    <property type="entry name" value="alpha/beta-Hydrolases"/>
    <property type="match status" value="1"/>
</dbReference>
<name>A0A226DH17_FOLCA</name>
<dbReference type="AlphaFoldDB" id="A0A226DH17"/>
<dbReference type="FunFam" id="3.40.50.1820:FF:000057">
    <property type="entry name" value="Lipase"/>
    <property type="match status" value="1"/>
</dbReference>
<keyword evidence="4" id="KW-0442">Lipid degradation</keyword>
<evidence type="ECO:0000256" key="5">
    <source>
        <dbReference type="ARBA" id="ARBA00023098"/>
    </source>
</evidence>
<evidence type="ECO:0000256" key="3">
    <source>
        <dbReference type="ARBA" id="ARBA00022801"/>
    </source>
</evidence>
<dbReference type="Proteomes" id="UP000198287">
    <property type="component" value="Unassembled WGS sequence"/>
</dbReference>
<evidence type="ECO:0000256" key="1">
    <source>
        <dbReference type="ARBA" id="ARBA00010701"/>
    </source>
</evidence>
<proteinExistence type="inferred from homology"/>
<sequence length="507" mass="58067">MVNLIHVGLEVNEEIVFWTLFLLSVLRKESHNMRFCKNINFVLAKTYIQNFISKYVDHVAIMRSTLLPLQILLSIFSPTLRNRFKENAIWEKDYPEIRWAMSPDDKRECYQQFQDLSDPEFHRDLAGLSIDQKLIRLGYPVERINVTTEDGYILGLYRIPFSPKSPLVEGVVRKPVILQHGLLSNGLCFLLQGDSKNLAMLLADSGFDVYLGNARGNSYSQGHINPDMTLDNWKYWDFSYHEMGIFDLPAIIETVTDITNQESMYFVGHSMGSTALAIMLSERPEYNRRIKTAFLLAPAIFLGHSGLYVQPFAKSVNYYQYTFNKFLAGRIDVAKFPELLVGSFPSASCSTDKYACELCTNVMFRMFGYDGPQTNYTTVGHALDAFPVTTSTKTLIHFMQFIKTNNFCKFNYGFGAINRLRYGRRTPTCYNMDNISAPLLVFWGANDFVVKPQDVGKLVAHIPKKSLKECIKIDSEYFTHIDFAFAKDADILVYKKILDVMLNSTYG</sequence>
<comment type="caution">
    <text evidence="8">The sequence shown here is derived from an EMBL/GenBank/DDBJ whole genome shotgun (WGS) entry which is preliminary data.</text>
</comment>
<evidence type="ECO:0000256" key="2">
    <source>
        <dbReference type="ARBA" id="ARBA00022729"/>
    </source>
</evidence>
<reference evidence="8 9" key="1">
    <citation type="submission" date="2015-12" db="EMBL/GenBank/DDBJ databases">
        <title>The genome of Folsomia candida.</title>
        <authorList>
            <person name="Faddeeva A."/>
            <person name="Derks M.F."/>
            <person name="Anvar Y."/>
            <person name="Smit S."/>
            <person name="Van Straalen N."/>
            <person name="Roelofs D."/>
        </authorList>
    </citation>
    <scope>NUCLEOTIDE SEQUENCE [LARGE SCALE GENOMIC DNA]</scope>
    <source>
        <strain evidence="8 9">VU population</strain>
        <tissue evidence="8">Whole body</tissue>
    </source>
</reference>
<gene>
    <name evidence="8" type="ORF">Fcan01_20798</name>
</gene>
<keyword evidence="5" id="KW-0443">Lipid metabolism</keyword>
<dbReference type="InterPro" id="IPR000073">
    <property type="entry name" value="AB_hydrolase_1"/>
</dbReference>
<feature type="domain" description="AB hydrolase-1" evidence="7">
    <location>
        <begin position="174"/>
        <end position="470"/>
    </location>
</feature>
<dbReference type="GO" id="GO:0016787">
    <property type="term" value="F:hydrolase activity"/>
    <property type="evidence" value="ECO:0007669"/>
    <property type="project" value="UniProtKB-KW"/>
</dbReference>
<accession>A0A226DH17</accession>
<evidence type="ECO:0000256" key="4">
    <source>
        <dbReference type="ARBA" id="ARBA00022963"/>
    </source>
</evidence>
<keyword evidence="9" id="KW-1185">Reference proteome</keyword>
<dbReference type="Pfam" id="PF00561">
    <property type="entry name" value="Abhydrolase_1"/>
    <property type="match status" value="1"/>
</dbReference>
<evidence type="ECO:0000256" key="6">
    <source>
        <dbReference type="ARBA" id="ARBA00023180"/>
    </source>
</evidence>
<dbReference type="InterPro" id="IPR029058">
    <property type="entry name" value="AB_hydrolase_fold"/>
</dbReference>
<organism evidence="8 9">
    <name type="scientific">Folsomia candida</name>
    <name type="common">Springtail</name>
    <dbReference type="NCBI Taxonomy" id="158441"/>
    <lineage>
        <taxon>Eukaryota</taxon>
        <taxon>Metazoa</taxon>
        <taxon>Ecdysozoa</taxon>
        <taxon>Arthropoda</taxon>
        <taxon>Hexapoda</taxon>
        <taxon>Collembola</taxon>
        <taxon>Entomobryomorpha</taxon>
        <taxon>Isotomoidea</taxon>
        <taxon>Isotomidae</taxon>
        <taxon>Proisotominae</taxon>
        <taxon>Folsomia</taxon>
    </lineage>
</organism>
<dbReference type="Gene3D" id="3.40.50.1820">
    <property type="entry name" value="alpha/beta hydrolase"/>
    <property type="match status" value="1"/>
</dbReference>
<dbReference type="GO" id="GO:0016042">
    <property type="term" value="P:lipid catabolic process"/>
    <property type="evidence" value="ECO:0007669"/>
    <property type="project" value="UniProtKB-KW"/>
</dbReference>
<comment type="similarity">
    <text evidence="1">Belongs to the AB hydrolase superfamily. Lipase family.</text>
</comment>
<keyword evidence="6" id="KW-0325">Glycoprotein</keyword>
<dbReference type="PANTHER" id="PTHR11005">
    <property type="entry name" value="LYSOSOMAL ACID LIPASE-RELATED"/>
    <property type="match status" value="1"/>
</dbReference>
<evidence type="ECO:0000313" key="9">
    <source>
        <dbReference type="Proteomes" id="UP000198287"/>
    </source>
</evidence>
<keyword evidence="2" id="KW-0732">Signal</keyword>
<dbReference type="EMBL" id="LNIX01000019">
    <property type="protein sequence ID" value="OXA44469.1"/>
    <property type="molecule type" value="Genomic_DNA"/>
</dbReference>
<dbReference type="STRING" id="158441.A0A226DH17"/>